<dbReference type="STRING" id="1123756.MGEO_05150"/>
<dbReference type="AlphaFoldDB" id="A0A1X4NN20"/>
<dbReference type="SUPFAM" id="SSF56112">
    <property type="entry name" value="Protein kinase-like (PK-like)"/>
    <property type="match status" value="1"/>
</dbReference>
<dbReference type="PANTHER" id="PTHR43289:SF6">
    <property type="entry name" value="SERINE_THREONINE-PROTEIN KINASE NEKL-3"/>
    <property type="match status" value="1"/>
</dbReference>
<evidence type="ECO:0000256" key="6">
    <source>
        <dbReference type="SAM" id="MobiDB-lite"/>
    </source>
</evidence>
<dbReference type="PROSITE" id="PS50011">
    <property type="entry name" value="PROTEIN_KINASE_DOM"/>
    <property type="match status" value="1"/>
</dbReference>
<dbReference type="GO" id="GO:0005524">
    <property type="term" value="F:ATP binding"/>
    <property type="evidence" value="ECO:0007669"/>
    <property type="project" value="UniProtKB-UniRule"/>
</dbReference>
<dbReference type="Pfam" id="PF00069">
    <property type="entry name" value="Pkinase"/>
    <property type="match status" value="1"/>
</dbReference>
<dbReference type="PROSITE" id="PS00109">
    <property type="entry name" value="PROTEIN_KINASE_TYR"/>
    <property type="match status" value="1"/>
</dbReference>
<feature type="region of interest" description="Disordered" evidence="6">
    <location>
        <begin position="294"/>
        <end position="329"/>
    </location>
</feature>
<dbReference type="Gene3D" id="1.10.510.10">
    <property type="entry name" value="Transferase(Phosphotransferase) domain 1"/>
    <property type="match status" value="1"/>
</dbReference>
<evidence type="ECO:0000256" key="4">
    <source>
        <dbReference type="ARBA" id="ARBA00022840"/>
    </source>
</evidence>
<feature type="binding site" evidence="5">
    <location>
        <position position="49"/>
    </location>
    <ligand>
        <name>ATP</name>
        <dbReference type="ChEBI" id="CHEBI:30616"/>
    </ligand>
</feature>
<proteinExistence type="predicted"/>
<dbReference type="InterPro" id="IPR017441">
    <property type="entry name" value="Protein_kinase_ATP_BS"/>
</dbReference>
<dbReference type="EMBL" id="JFKC01000003">
    <property type="protein sequence ID" value="OSQ51936.1"/>
    <property type="molecule type" value="Genomic_DNA"/>
</dbReference>
<evidence type="ECO:0000256" key="1">
    <source>
        <dbReference type="ARBA" id="ARBA00022679"/>
    </source>
</evidence>
<keyword evidence="4 5" id="KW-0067">ATP-binding</keyword>
<organism evidence="8 9">
    <name type="scientific">Marivita geojedonensis</name>
    <dbReference type="NCBI Taxonomy" id="1123756"/>
    <lineage>
        <taxon>Bacteria</taxon>
        <taxon>Pseudomonadati</taxon>
        <taxon>Pseudomonadota</taxon>
        <taxon>Alphaproteobacteria</taxon>
        <taxon>Rhodobacterales</taxon>
        <taxon>Roseobacteraceae</taxon>
        <taxon>Marivita</taxon>
    </lineage>
</organism>
<keyword evidence="3 8" id="KW-0418">Kinase</keyword>
<dbReference type="CDD" id="cd14014">
    <property type="entry name" value="STKc_PknB_like"/>
    <property type="match status" value="1"/>
</dbReference>
<feature type="domain" description="Protein kinase" evidence="7">
    <location>
        <begin position="20"/>
        <end position="271"/>
    </location>
</feature>
<keyword evidence="2 5" id="KW-0547">Nucleotide-binding</keyword>
<protein>
    <submittedName>
        <fullName evidence="8">Serine/threonine protein kinase</fullName>
    </submittedName>
</protein>
<dbReference type="RefSeq" id="WP_085635655.1">
    <property type="nucleotide sequence ID" value="NZ_JFKC01000003.1"/>
</dbReference>
<comment type="caution">
    <text evidence="8">The sequence shown here is derived from an EMBL/GenBank/DDBJ whole genome shotgun (WGS) entry which is preliminary data.</text>
</comment>
<dbReference type="InterPro" id="IPR008266">
    <property type="entry name" value="Tyr_kinase_AS"/>
</dbReference>
<dbReference type="InterPro" id="IPR000719">
    <property type="entry name" value="Prot_kinase_dom"/>
</dbReference>
<reference evidence="8 9" key="1">
    <citation type="submission" date="2014-03" db="EMBL/GenBank/DDBJ databases">
        <title>The draft genome sequence of Marivita geojedonensis KCTC 23882.</title>
        <authorList>
            <person name="Lai Q."/>
            <person name="Shao Z."/>
        </authorList>
    </citation>
    <scope>NUCLEOTIDE SEQUENCE [LARGE SCALE GENOMIC DNA]</scope>
    <source>
        <strain evidence="8 9">DPG-138</strain>
    </source>
</reference>
<dbReference type="Gene3D" id="3.30.200.20">
    <property type="entry name" value="Phosphorylase Kinase, domain 1"/>
    <property type="match status" value="1"/>
</dbReference>
<accession>A0A1X4NN20</accession>
<evidence type="ECO:0000256" key="3">
    <source>
        <dbReference type="ARBA" id="ARBA00022777"/>
    </source>
</evidence>
<dbReference type="PANTHER" id="PTHR43289">
    <property type="entry name" value="MITOGEN-ACTIVATED PROTEIN KINASE KINASE KINASE 20-RELATED"/>
    <property type="match status" value="1"/>
</dbReference>
<sequence length="731" mass="77880">MTESRPGDLFQPGDLVNNTYRVEAILGRGGTSDVYRARSEISGRLVALKVLKAEFSTNEDYLLLLTREEAMREIRHDAIVRYSENHRTADGHVYLLIDYIDGPGLDKKLKEGPMSADDLLVICRRVCEGLQAAHERNIFHRDLSPDNILLRDGDPAQAVIIDFGIAKDTNPGAETIVGNEFAGKYAYAAPEQLAGKTDARTDIYSLGASLLANFRGKSPDIGRNPMEVVQKKAEPLDTEGVPEPLKALLDKMTQPNPDDRFQSAAAVLAALEGGSFNTPDADELSDATVIAPLPSASKSEPEAKPVTAPPKPEPQPKTAKPASSKEGKKGGAVLPIAIGGAVVAAGLAGAFAFGLFSSEPSLPVAEPYRLSIAKAKDSLPRAVGFVPAEEVASELREQMQAQDGTFDLTLASGAISETWGEDVLAVVDAIDEMDTWRVSLSGDTADIEGATTSRPIYDAVQAAFDAGIMGALSGTPSLTLEEIILAPEQIDPILNTYADCGPLTLANRPIAGYGPESLVEVRGVLSSEESRAALSNALSAVAGSRPVRIDAEILNSTLCLIESVMPKAPSSAIDIAFYQGDQDNNPNPTGEFVVGENPVIDVELPAGVTDGYLSVSVLDVSGNVFHLLPNLNRPDNSVESLRDGQDGAIPIRVAYSIQEAQQTGGLAFRVDDSTLGKTKVIVIHSSEPLFTELRPTSESALSYSEALLEQDRNPSSRIFSLDSRILETLAR</sequence>
<evidence type="ECO:0000259" key="7">
    <source>
        <dbReference type="PROSITE" id="PS50011"/>
    </source>
</evidence>
<dbReference type="OrthoDB" id="9801841at2"/>
<gene>
    <name evidence="8" type="ORF">MGEO_05150</name>
</gene>
<keyword evidence="8" id="KW-0723">Serine/threonine-protein kinase</keyword>
<keyword evidence="1" id="KW-0808">Transferase</keyword>
<evidence type="ECO:0000256" key="5">
    <source>
        <dbReference type="PROSITE-ProRule" id="PRU10141"/>
    </source>
</evidence>
<dbReference type="PROSITE" id="PS00107">
    <property type="entry name" value="PROTEIN_KINASE_ATP"/>
    <property type="match status" value="1"/>
</dbReference>
<dbReference type="Proteomes" id="UP000193926">
    <property type="component" value="Unassembled WGS sequence"/>
</dbReference>
<evidence type="ECO:0000313" key="9">
    <source>
        <dbReference type="Proteomes" id="UP000193926"/>
    </source>
</evidence>
<keyword evidence="9" id="KW-1185">Reference proteome</keyword>
<dbReference type="GO" id="GO:0004674">
    <property type="term" value="F:protein serine/threonine kinase activity"/>
    <property type="evidence" value="ECO:0007669"/>
    <property type="project" value="UniProtKB-KW"/>
</dbReference>
<name>A0A1X4NN20_9RHOB</name>
<evidence type="ECO:0000313" key="8">
    <source>
        <dbReference type="EMBL" id="OSQ51936.1"/>
    </source>
</evidence>
<dbReference type="InterPro" id="IPR011009">
    <property type="entry name" value="Kinase-like_dom_sf"/>
</dbReference>
<evidence type="ECO:0000256" key="2">
    <source>
        <dbReference type="ARBA" id="ARBA00022741"/>
    </source>
</evidence>
<dbReference type="Gene3D" id="3.40.1520.20">
    <property type="match status" value="1"/>
</dbReference>